<organism evidence="3 5">
    <name type="scientific">Wallemia ichthyophaga</name>
    <dbReference type="NCBI Taxonomy" id="245174"/>
    <lineage>
        <taxon>Eukaryota</taxon>
        <taxon>Fungi</taxon>
        <taxon>Dikarya</taxon>
        <taxon>Basidiomycota</taxon>
        <taxon>Wallemiomycotina</taxon>
        <taxon>Wallemiomycetes</taxon>
        <taxon>Wallemiales</taxon>
        <taxon>Wallemiaceae</taxon>
        <taxon>Wallemia</taxon>
    </lineage>
</organism>
<sequence>MYHFGDPEWYDKHIEPAKTTFWPKEEDTNKPAKDPESLKSQLQQLKSKRKTSSDSAQIEESQPQRLV</sequence>
<reference evidence="4 5" key="1">
    <citation type="submission" date="2019-03" db="EMBL/GenBank/DDBJ databases">
        <title>Sequencing 23 genomes of Wallemia ichthyophaga.</title>
        <authorList>
            <person name="Gostincar C."/>
        </authorList>
    </citation>
    <scope>NUCLEOTIDE SEQUENCE [LARGE SCALE GENOMIC DNA]</scope>
    <source>
        <strain evidence="3 5">EXF-6200</strain>
        <strain evidence="2 4">EXF-8621</strain>
    </source>
</reference>
<name>A0A4T0ETP1_WALIC</name>
<evidence type="ECO:0000313" key="5">
    <source>
        <dbReference type="Proteomes" id="UP000310689"/>
    </source>
</evidence>
<dbReference type="AlphaFoldDB" id="A0A4T0ETP1"/>
<proteinExistence type="predicted"/>
<feature type="compositionally biased region" description="Basic and acidic residues" evidence="1">
    <location>
        <begin position="23"/>
        <end position="37"/>
    </location>
</feature>
<gene>
    <name evidence="3" type="ORF">E3P86_03705</name>
    <name evidence="2" type="ORF">E3P90_04096</name>
</gene>
<evidence type="ECO:0000313" key="2">
    <source>
        <dbReference type="EMBL" id="TIB07358.1"/>
    </source>
</evidence>
<comment type="caution">
    <text evidence="3">The sequence shown here is derived from an EMBL/GenBank/DDBJ whole genome shotgun (WGS) entry which is preliminary data.</text>
</comment>
<accession>A0A4T0ETP1</accession>
<evidence type="ECO:0000313" key="4">
    <source>
        <dbReference type="Proteomes" id="UP000306954"/>
    </source>
</evidence>
<dbReference type="GO" id="GO:0033617">
    <property type="term" value="P:mitochondrial respiratory chain complex IV assembly"/>
    <property type="evidence" value="ECO:0007669"/>
    <property type="project" value="InterPro"/>
</dbReference>
<dbReference type="Proteomes" id="UP000310689">
    <property type="component" value="Unassembled WGS sequence"/>
</dbReference>
<dbReference type="EMBL" id="SPOF01000101">
    <property type="protein sequence ID" value="TIB07358.1"/>
    <property type="molecule type" value="Genomic_DNA"/>
</dbReference>
<dbReference type="GO" id="GO:0005739">
    <property type="term" value="C:mitochondrion"/>
    <property type="evidence" value="ECO:0007669"/>
    <property type="project" value="InterPro"/>
</dbReference>
<dbReference type="InterPro" id="IPR018625">
    <property type="entry name" value="Pet100"/>
</dbReference>
<evidence type="ECO:0000313" key="3">
    <source>
        <dbReference type="EMBL" id="TIB29287.1"/>
    </source>
</evidence>
<dbReference type="EMBL" id="SPOI01000301">
    <property type="protein sequence ID" value="TIB29287.1"/>
    <property type="molecule type" value="Genomic_DNA"/>
</dbReference>
<evidence type="ECO:0000256" key="1">
    <source>
        <dbReference type="SAM" id="MobiDB-lite"/>
    </source>
</evidence>
<protein>
    <submittedName>
        <fullName evidence="3">Uncharacterized protein</fullName>
    </submittedName>
</protein>
<feature type="region of interest" description="Disordered" evidence="1">
    <location>
        <begin position="15"/>
        <end position="67"/>
    </location>
</feature>
<dbReference type="Proteomes" id="UP000306954">
    <property type="component" value="Unassembled WGS sequence"/>
</dbReference>
<dbReference type="Pfam" id="PF09803">
    <property type="entry name" value="Pet100"/>
    <property type="match status" value="1"/>
</dbReference>
<feature type="compositionally biased region" description="Polar residues" evidence="1">
    <location>
        <begin position="53"/>
        <end position="67"/>
    </location>
</feature>